<dbReference type="EMBL" id="BSNI01000001">
    <property type="protein sequence ID" value="GLQ15936.1"/>
    <property type="molecule type" value="Genomic_DNA"/>
</dbReference>
<keyword evidence="3" id="KW-1185">Reference proteome</keyword>
<name>A0ABQ5UNJ3_9HYPH</name>
<dbReference type="RefSeq" id="WP_284361100.1">
    <property type="nucleotide sequence ID" value="NZ_BSNI01000001.1"/>
</dbReference>
<feature type="transmembrane region" description="Helical" evidence="1">
    <location>
        <begin position="16"/>
        <end position="36"/>
    </location>
</feature>
<dbReference type="Proteomes" id="UP001161405">
    <property type="component" value="Unassembled WGS sequence"/>
</dbReference>
<evidence type="ECO:0000313" key="3">
    <source>
        <dbReference type="Proteomes" id="UP001161405"/>
    </source>
</evidence>
<accession>A0ABQ5UNJ3</accession>
<keyword evidence="1" id="KW-1133">Transmembrane helix</keyword>
<proteinExistence type="predicted"/>
<sequence length="60" mass="6422">MSDRKDTVVVTKDGSAGWFVAVIAIAALLLFGYLTFSGFFTPQESVSIELSVPDLPTPSE</sequence>
<keyword evidence="1" id="KW-0472">Membrane</keyword>
<keyword evidence="1" id="KW-0812">Transmembrane</keyword>
<evidence type="ECO:0000313" key="2">
    <source>
        <dbReference type="EMBL" id="GLQ15936.1"/>
    </source>
</evidence>
<organism evidence="2 3">
    <name type="scientific">Maritalea porphyrae</name>
    <dbReference type="NCBI Taxonomy" id="880732"/>
    <lineage>
        <taxon>Bacteria</taxon>
        <taxon>Pseudomonadati</taxon>
        <taxon>Pseudomonadota</taxon>
        <taxon>Alphaproteobacteria</taxon>
        <taxon>Hyphomicrobiales</taxon>
        <taxon>Devosiaceae</taxon>
        <taxon>Maritalea</taxon>
    </lineage>
</organism>
<reference evidence="2" key="1">
    <citation type="journal article" date="2014" name="Int. J. Syst. Evol. Microbiol.">
        <title>Complete genome of a new Firmicutes species belonging to the dominant human colonic microbiota ('Ruminococcus bicirculans') reveals two chromosomes and a selective capacity to utilize plant glucans.</title>
        <authorList>
            <consortium name="NISC Comparative Sequencing Program"/>
            <person name="Wegmann U."/>
            <person name="Louis P."/>
            <person name="Goesmann A."/>
            <person name="Henrissat B."/>
            <person name="Duncan S.H."/>
            <person name="Flint H.J."/>
        </authorList>
    </citation>
    <scope>NUCLEOTIDE SEQUENCE</scope>
    <source>
        <strain evidence="2">NBRC 107169</strain>
    </source>
</reference>
<evidence type="ECO:0000256" key="1">
    <source>
        <dbReference type="SAM" id="Phobius"/>
    </source>
</evidence>
<protein>
    <submittedName>
        <fullName evidence="2">Uncharacterized protein</fullName>
    </submittedName>
</protein>
<comment type="caution">
    <text evidence="2">The sequence shown here is derived from an EMBL/GenBank/DDBJ whole genome shotgun (WGS) entry which is preliminary data.</text>
</comment>
<reference evidence="2" key="2">
    <citation type="submission" date="2023-01" db="EMBL/GenBank/DDBJ databases">
        <title>Draft genome sequence of Maritalea porphyrae strain NBRC 107169.</title>
        <authorList>
            <person name="Sun Q."/>
            <person name="Mori K."/>
        </authorList>
    </citation>
    <scope>NUCLEOTIDE SEQUENCE</scope>
    <source>
        <strain evidence="2">NBRC 107169</strain>
    </source>
</reference>
<gene>
    <name evidence="2" type="ORF">GCM10007879_01850</name>
</gene>